<evidence type="ECO:0000313" key="2">
    <source>
        <dbReference type="EMBL" id="MBS3850082.1"/>
    </source>
</evidence>
<name>A0A942E9Z6_9HYPH</name>
<organism evidence="2 3">
    <name type="scientific">Devosia litorisediminis</name>
    <dbReference type="NCBI Taxonomy" id="2829817"/>
    <lineage>
        <taxon>Bacteria</taxon>
        <taxon>Pseudomonadati</taxon>
        <taxon>Pseudomonadota</taxon>
        <taxon>Alphaproteobacteria</taxon>
        <taxon>Hyphomicrobiales</taxon>
        <taxon>Devosiaceae</taxon>
        <taxon>Devosia</taxon>
    </lineage>
</organism>
<dbReference type="Pfam" id="PF14079">
    <property type="entry name" value="DUF4260"/>
    <property type="match status" value="1"/>
</dbReference>
<dbReference type="InterPro" id="IPR025356">
    <property type="entry name" value="DUF4260"/>
</dbReference>
<protein>
    <submittedName>
        <fullName evidence="2">DUF4260 domain-containing protein</fullName>
    </submittedName>
</protein>
<proteinExistence type="predicted"/>
<accession>A0A942E9Z6</accession>
<evidence type="ECO:0000256" key="1">
    <source>
        <dbReference type="SAM" id="Phobius"/>
    </source>
</evidence>
<dbReference type="EMBL" id="JAGXTP010000003">
    <property type="protein sequence ID" value="MBS3850082.1"/>
    <property type="molecule type" value="Genomic_DNA"/>
</dbReference>
<dbReference type="RefSeq" id="WP_212659724.1">
    <property type="nucleotide sequence ID" value="NZ_JAGXTP010000003.1"/>
</dbReference>
<feature type="transmembrane region" description="Helical" evidence="1">
    <location>
        <begin position="12"/>
        <end position="31"/>
    </location>
</feature>
<dbReference type="Proteomes" id="UP000678281">
    <property type="component" value="Unassembled WGS sequence"/>
</dbReference>
<comment type="caution">
    <text evidence="2">The sequence shown here is derived from an EMBL/GenBank/DDBJ whole genome shotgun (WGS) entry which is preliminary data.</text>
</comment>
<feature type="transmembrane region" description="Helical" evidence="1">
    <location>
        <begin position="37"/>
        <end position="56"/>
    </location>
</feature>
<feature type="transmembrane region" description="Helical" evidence="1">
    <location>
        <begin position="68"/>
        <end position="98"/>
    </location>
</feature>
<keyword evidence="1" id="KW-0812">Transmembrane</keyword>
<keyword evidence="1" id="KW-1133">Transmembrane helix</keyword>
<evidence type="ECO:0000313" key="3">
    <source>
        <dbReference type="Proteomes" id="UP000678281"/>
    </source>
</evidence>
<sequence>MENQITPSFVLWQRAEGALVLIAALVVFWHIDSGLVWWSAVLLFFAPDLSFAAYGLGRGVGAAIYNLVHVYAFGLLLLAAGQVLAMPLLAGLGALWLAHSGFDRALGYGLKSAESFSSTHLGRIGRHR</sequence>
<keyword evidence="1" id="KW-0472">Membrane</keyword>
<gene>
    <name evidence="2" type="ORF">KD146_15385</name>
</gene>
<keyword evidence="3" id="KW-1185">Reference proteome</keyword>
<dbReference type="AlphaFoldDB" id="A0A942E9Z6"/>
<reference evidence="2" key="1">
    <citation type="submission" date="2021-04" db="EMBL/GenBank/DDBJ databases">
        <title>Devosia litorisediminis sp. nov., isolated from a sand dune.</title>
        <authorList>
            <person name="Park S."/>
            <person name="Yoon J.-H."/>
        </authorList>
    </citation>
    <scope>NUCLEOTIDE SEQUENCE</scope>
    <source>
        <strain evidence="2">BSSL-BM10</strain>
    </source>
</reference>